<keyword evidence="1" id="KW-0472">Membrane</keyword>
<dbReference type="Proteomes" id="UP001310387">
    <property type="component" value="Unassembled WGS sequence"/>
</dbReference>
<sequence>MARPTDAETSRATPPAPRRRRPVRWVLLGIAALVAVVVACTALLARDALTARDALEEAALIVPEVEQSLRAGLTDVADDDGGSLTDTPALAELQEQTGTAREATDGPLWRVAALLPVVGASVDAATTVSAVLDQVAEVALPALATAGDAVARTGRDDDGSIDLQPLAASAEDVGTARAVIADAHAELAGIDTTALQSQFVGPVTLLEDQLARLDELLGGAERAAALLPPMLGADEPRRYLLLGLNNAELRAGGGIVGSLTLLEADGGRVDVVRQASSGDVGPFAEPVVPLDPEVEAAYTTRVGRFVQDVTLTPDFPTSARIAAAMWEQDHGPVDGVLATDPVALSRLLEVTGPVTVEVPADIADAIGTERVEITAETVVDLLLRRAYDALDGEGADDFFAIVASTVFARLSTTDVSPVDALPALQHAAQSHRLLVWSAREDEQALIDGTLLSGGFSADRAADATGMFLDDTVLGKLSSHLETTVEHTGSVCTDEGRTDTVTLRLANTLDEERARDLPFYVAGPVGAPDRGTMSLNLTAYGARDGDVPELTRDDDVVGGSSLVVQGRPRVAVNVRLAPGESTEVTMTTRAPAAVARGGGAPAPGTRELWTTPTVGTPGLHVAEVPVCG</sequence>
<evidence type="ECO:0000256" key="1">
    <source>
        <dbReference type="SAM" id="Phobius"/>
    </source>
</evidence>
<keyword evidence="1" id="KW-1133">Transmembrane helix</keyword>
<dbReference type="RefSeq" id="WP_332901383.1">
    <property type="nucleotide sequence ID" value="NZ_JBAGLP010000116.1"/>
</dbReference>
<evidence type="ECO:0000313" key="2">
    <source>
        <dbReference type="EMBL" id="MEG3614612.1"/>
    </source>
</evidence>
<comment type="caution">
    <text evidence="2">The sequence shown here is derived from an EMBL/GenBank/DDBJ whole genome shotgun (WGS) entry which is preliminary data.</text>
</comment>
<reference evidence="2" key="2">
    <citation type="submission" date="2024-02" db="EMBL/GenBank/DDBJ databases">
        <authorList>
            <person name="Prathaban M."/>
            <person name="Mythili R."/>
            <person name="Sharmila Devi N."/>
            <person name="Sobanaa M."/>
            <person name="Prathiviraj R."/>
            <person name="Selvin J."/>
        </authorList>
    </citation>
    <scope>NUCLEOTIDE SEQUENCE</scope>
    <source>
        <strain evidence="2">MP1014</strain>
    </source>
</reference>
<dbReference type="EMBL" id="JBAGLP010000116">
    <property type="protein sequence ID" value="MEG3614612.1"/>
    <property type="molecule type" value="Genomic_DNA"/>
</dbReference>
<keyword evidence="3" id="KW-1185">Reference proteome</keyword>
<keyword evidence="1" id="KW-0812">Transmembrane</keyword>
<feature type="transmembrane region" description="Helical" evidence="1">
    <location>
        <begin position="25"/>
        <end position="45"/>
    </location>
</feature>
<evidence type="ECO:0000313" key="3">
    <source>
        <dbReference type="Proteomes" id="UP001310387"/>
    </source>
</evidence>
<dbReference type="Pfam" id="PF13196">
    <property type="entry name" value="DUF4012"/>
    <property type="match status" value="1"/>
</dbReference>
<dbReference type="InterPro" id="IPR025101">
    <property type="entry name" value="DUF4012"/>
</dbReference>
<protein>
    <submittedName>
        <fullName evidence="2">DUF4012 domain-containing protein</fullName>
    </submittedName>
</protein>
<proteinExistence type="predicted"/>
<organism evidence="2 3">
    <name type="scientific">Isoptericola haloaureus</name>
    <dbReference type="NCBI Taxonomy" id="1542902"/>
    <lineage>
        <taxon>Bacteria</taxon>
        <taxon>Bacillati</taxon>
        <taxon>Actinomycetota</taxon>
        <taxon>Actinomycetes</taxon>
        <taxon>Micrococcales</taxon>
        <taxon>Promicromonosporaceae</taxon>
        <taxon>Isoptericola</taxon>
    </lineage>
</organism>
<reference evidence="2" key="1">
    <citation type="journal article" date="2024" name="Antonie Van Leeuwenhoek">
        <title>Isoptericola haloaureus sp. nov., a dimorphic actinobacterium isolated from mangrove sediments of southeast India, implicating biosaline agricultural significance through nitrogen fixation and salt tolerance genes.</title>
        <authorList>
            <person name="Prathaban M."/>
            <person name="Prathiviraj R."/>
            <person name="Ravichandran M."/>
            <person name="Natarajan S.D."/>
            <person name="Sobanaa M."/>
            <person name="Hari Krishna Kumar S."/>
            <person name="Chandrasekar V."/>
            <person name="Selvin J."/>
        </authorList>
    </citation>
    <scope>NUCLEOTIDE SEQUENCE</scope>
    <source>
        <strain evidence="2">MP1014</strain>
    </source>
</reference>
<accession>A0ABU7Z5C7</accession>
<name>A0ABU7Z5C7_9MICO</name>
<gene>
    <name evidence="2" type="ORF">V5O49_05680</name>
</gene>